<feature type="domain" description="START" evidence="1">
    <location>
        <begin position="1"/>
        <end position="174"/>
    </location>
</feature>
<dbReference type="PANTHER" id="PTHR19308:SF14">
    <property type="entry name" value="START DOMAIN-CONTAINING PROTEIN"/>
    <property type="match status" value="1"/>
</dbReference>
<dbReference type="InterPro" id="IPR051213">
    <property type="entry name" value="START_lipid_transfer"/>
</dbReference>
<dbReference type="Gene3D" id="3.30.530.20">
    <property type="match status" value="1"/>
</dbReference>
<accession>I0WJM3</accession>
<dbReference type="SUPFAM" id="SSF55961">
    <property type="entry name" value="Bet v1-like"/>
    <property type="match status" value="1"/>
</dbReference>
<name>I0WJM3_9FLAO</name>
<protein>
    <recommendedName>
        <fullName evidence="1">START domain-containing protein</fullName>
    </recommendedName>
</protein>
<dbReference type="Pfam" id="PF01852">
    <property type="entry name" value="START"/>
    <property type="match status" value="1"/>
</dbReference>
<keyword evidence="3" id="KW-1185">Reference proteome</keyword>
<dbReference type="InterPro" id="IPR028347">
    <property type="entry name" value="START_dom_prot"/>
</dbReference>
<comment type="caution">
    <text evidence="2">The sequence shown here is derived from an EMBL/GenBank/DDBJ whole genome shotgun (WGS) entry which is preliminary data.</text>
</comment>
<dbReference type="EMBL" id="AJJU01000002">
    <property type="protein sequence ID" value="EID76589.1"/>
    <property type="molecule type" value="Genomic_DNA"/>
</dbReference>
<dbReference type="GO" id="GO:0005737">
    <property type="term" value="C:cytoplasm"/>
    <property type="evidence" value="ECO:0007669"/>
    <property type="project" value="UniProtKB-ARBA"/>
</dbReference>
<dbReference type="InterPro" id="IPR023393">
    <property type="entry name" value="START-like_dom_sf"/>
</dbReference>
<sequence>MRNGIQVYTRTIPNSTNKEYKAVVTVKSSMEKAVTTLLDGNNLYEWNHQTPESKTIRKINEHTVVIWMKNQTPWPIPNRDHIARLEAEYLNNYTVKISITPEKQFLIPTSKNVIRMEDFKGFWLVVDHGNQLIITQQLYGDAGGNLPDWLVNSALTTAPYNTLLNLKNKLETTP</sequence>
<dbReference type="eggNOG" id="ENOG503302V">
    <property type="taxonomic scope" value="Bacteria"/>
</dbReference>
<dbReference type="PIRSF" id="PIRSF039033">
    <property type="entry name" value="START_dom"/>
    <property type="match status" value="1"/>
</dbReference>
<dbReference type="STRING" id="946077.W5A_01160"/>
<evidence type="ECO:0000313" key="2">
    <source>
        <dbReference type="EMBL" id="EID76589.1"/>
    </source>
</evidence>
<dbReference type="AlphaFoldDB" id="I0WJM3"/>
<dbReference type="GO" id="GO:0008289">
    <property type="term" value="F:lipid binding"/>
    <property type="evidence" value="ECO:0007669"/>
    <property type="project" value="InterPro"/>
</dbReference>
<proteinExistence type="predicted"/>
<evidence type="ECO:0000313" key="3">
    <source>
        <dbReference type="Proteomes" id="UP000005938"/>
    </source>
</evidence>
<evidence type="ECO:0000259" key="1">
    <source>
        <dbReference type="PROSITE" id="PS50848"/>
    </source>
</evidence>
<dbReference type="PROSITE" id="PS50848">
    <property type="entry name" value="START"/>
    <property type="match status" value="1"/>
</dbReference>
<reference evidence="2 3" key="1">
    <citation type="journal article" date="2012" name="J. Bacteriol.">
        <title>Genome Sequence of the Halotolerant Bacterium Imtechella halotolerans K1T.</title>
        <authorList>
            <person name="Kumar S."/>
            <person name="Vikram S."/>
            <person name="Subramanian S."/>
            <person name="Raghava G.P."/>
            <person name="Pinnaka A.K."/>
        </authorList>
    </citation>
    <scope>NUCLEOTIDE SEQUENCE [LARGE SCALE GENOMIC DNA]</scope>
    <source>
        <strain evidence="2 3">K1</strain>
    </source>
</reference>
<gene>
    <name evidence="2" type="ORF">W5A_01160</name>
</gene>
<dbReference type="PANTHER" id="PTHR19308">
    <property type="entry name" value="PHOSPHATIDYLCHOLINE TRANSFER PROTEIN"/>
    <property type="match status" value="1"/>
</dbReference>
<dbReference type="InterPro" id="IPR002913">
    <property type="entry name" value="START_lipid-bd_dom"/>
</dbReference>
<dbReference type="Proteomes" id="UP000005938">
    <property type="component" value="Unassembled WGS sequence"/>
</dbReference>
<organism evidence="2 3">
    <name type="scientific">Imtechella halotolerans K1</name>
    <dbReference type="NCBI Taxonomy" id="946077"/>
    <lineage>
        <taxon>Bacteria</taxon>
        <taxon>Pseudomonadati</taxon>
        <taxon>Bacteroidota</taxon>
        <taxon>Flavobacteriia</taxon>
        <taxon>Flavobacteriales</taxon>
        <taxon>Flavobacteriaceae</taxon>
        <taxon>Imtechella</taxon>
    </lineage>
</organism>